<evidence type="ECO:0000259" key="2">
    <source>
        <dbReference type="PROSITE" id="PS50097"/>
    </source>
</evidence>
<comment type="pathway">
    <text evidence="1">Protein modification; protein ubiquitination.</text>
</comment>
<dbReference type="EMBL" id="JAJJMB010001716">
    <property type="protein sequence ID" value="KAI3955732.1"/>
    <property type="molecule type" value="Genomic_DNA"/>
</dbReference>
<dbReference type="InterPro" id="IPR000210">
    <property type="entry name" value="BTB/POZ_dom"/>
</dbReference>
<dbReference type="PANTHER" id="PTHR14499">
    <property type="entry name" value="POTASSIUM CHANNEL TETRAMERIZATION DOMAIN-CONTAINING"/>
    <property type="match status" value="1"/>
</dbReference>
<sequence length="427" mass="47892">MGMQTDKLRLNVGGKIFETTATTLANASRNSVFGAMFDDQWNLQPRGVNEEYFIDRNPDCFSVLLDLLRTGKLHVPPNVPDKLLYNEALFYGLLDNLRSAKWGRFDDNHLEVTSSVRCHAPQDCTAIRASPNGGCAVAHGSMVHVYNWMLGKHAPLNLDYRIVSDIGWIDSENVVVSAYQRLEEGDVAMGLFSSSTGDLTHRYEVKGRTVGANLVVFASCIGWIGVWDQVSGKQIDFCSAHSDWPFCADKIEWLNGNSCLLASVLRRSDLRQMSLLDFRDRSTVWSWSNRDYRRKDVYDEKKCIYDAIAMEESNSICVAGGYGLGFIDLRSTIGSIRWNPTNNGNKKHEHYFQYHPKLTLHGGHVFYSSYGNISVFSGPDYSILASRLASNCGGSIRDFSIGGDRLFALHSEENVFNVWETPPPPVI</sequence>
<dbReference type="InterPro" id="IPR011333">
    <property type="entry name" value="SKP1/BTB/POZ_sf"/>
</dbReference>
<dbReference type="SMART" id="SM00225">
    <property type="entry name" value="BTB"/>
    <property type="match status" value="1"/>
</dbReference>
<dbReference type="AlphaFoldDB" id="A0AAD4XXG4"/>
<dbReference type="GO" id="GO:0051260">
    <property type="term" value="P:protein homooligomerization"/>
    <property type="evidence" value="ECO:0007669"/>
    <property type="project" value="InterPro"/>
</dbReference>
<dbReference type="Proteomes" id="UP001202328">
    <property type="component" value="Unassembled WGS sequence"/>
</dbReference>
<accession>A0AAD4XXG4</accession>
<dbReference type="SUPFAM" id="SSF54695">
    <property type="entry name" value="POZ domain"/>
    <property type="match status" value="1"/>
</dbReference>
<keyword evidence="4" id="KW-1185">Reference proteome</keyword>
<dbReference type="CDD" id="cd18316">
    <property type="entry name" value="BTB_POZ_KCTD-like"/>
    <property type="match status" value="1"/>
</dbReference>
<dbReference type="Gene3D" id="3.30.710.10">
    <property type="entry name" value="Potassium Channel Kv1.1, Chain A"/>
    <property type="match status" value="1"/>
</dbReference>
<dbReference type="PANTHER" id="PTHR14499:SF116">
    <property type="entry name" value="OSJNBA0029H02.24 PROTEIN"/>
    <property type="match status" value="1"/>
</dbReference>
<evidence type="ECO:0000313" key="3">
    <source>
        <dbReference type="EMBL" id="KAI3955732.1"/>
    </source>
</evidence>
<dbReference type="InterPro" id="IPR057441">
    <property type="entry name" value="Beta_prop_At2g24240"/>
</dbReference>
<gene>
    <name evidence="3" type="ORF">MKW98_006092</name>
</gene>
<dbReference type="SUPFAM" id="SSF69322">
    <property type="entry name" value="Tricorn protease domain 2"/>
    <property type="match status" value="1"/>
</dbReference>
<dbReference type="PROSITE" id="PS50097">
    <property type="entry name" value="BTB"/>
    <property type="match status" value="1"/>
</dbReference>
<organism evidence="3 4">
    <name type="scientific">Papaver atlanticum</name>
    <dbReference type="NCBI Taxonomy" id="357466"/>
    <lineage>
        <taxon>Eukaryota</taxon>
        <taxon>Viridiplantae</taxon>
        <taxon>Streptophyta</taxon>
        <taxon>Embryophyta</taxon>
        <taxon>Tracheophyta</taxon>
        <taxon>Spermatophyta</taxon>
        <taxon>Magnoliopsida</taxon>
        <taxon>Ranunculales</taxon>
        <taxon>Papaveraceae</taxon>
        <taxon>Papaveroideae</taxon>
        <taxon>Papaver</taxon>
    </lineage>
</organism>
<protein>
    <recommendedName>
        <fullName evidence="2">BTB domain-containing protein</fullName>
    </recommendedName>
</protein>
<dbReference type="InterPro" id="IPR003131">
    <property type="entry name" value="T1-type_BTB"/>
</dbReference>
<evidence type="ECO:0000313" key="4">
    <source>
        <dbReference type="Proteomes" id="UP001202328"/>
    </source>
</evidence>
<dbReference type="Pfam" id="PF25279">
    <property type="entry name" value="Beta_prop_At2g24240"/>
    <property type="match status" value="1"/>
</dbReference>
<comment type="caution">
    <text evidence="3">The sequence shown here is derived from an EMBL/GenBank/DDBJ whole genome shotgun (WGS) entry which is preliminary data.</text>
</comment>
<evidence type="ECO:0000256" key="1">
    <source>
        <dbReference type="ARBA" id="ARBA00004906"/>
    </source>
</evidence>
<proteinExistence type="predicted"/>
<feature type="domain" description="BTB" evidence="2">
    <location>
        <begin position="6"/>
        <end position="77"/>
    </location>
</feature>
<name>A0AAD4XXG4_9MAGN</name>
<dbReference type="Pfam" id="PF02214">
    <property type="entry name" value="BTB_2"/>
    <property type="match status" value="1"/>
</dbReference>
<reference evidence="3" key="1">
    <citation type="submission" date="2022-04" db="EMBL/GenBank/DDBJ databases">
        <title>A functionally conserved STORR gene fusion in Papaver species that diverged 16.8 million years ago.</title>
        <authorList>
            <person name="Catania T."/>
        </authorList>
    </citation>
    <scope>NUCLEOTIDE SEQUENCE</scope>
    <source>
        <strain evidence="3">S-188037</strain>
    </source>
</reference>